<feature type="compositionally biased region" description="Gly residues" evidence="1">
    <location>
        <begin position="732"/>
        <end position="751"/>
    </location>
</feature>
<feature type="compositionally biased region" description="Pro residues" evidence="1">
    <location>
        <begin position="47"/>
        <end position="58"/>
    </location>
</feature>
<dbReference type="EMBL" id="OV696696">
    <property type="protein sequence ID" value="CAH1240861.1"/>
    <property type="molecule type" value="Genomic_DNA"/>
</dbReference>
<sequence length="886" mass="95186">MATPPQTPVASSDCKKNTPKPGPDGTSPTPGPGGSSPKPGPCVTLPTPGPGGTPPTPGPGGTSPTPGPGGTPTKLALVAPRPNTAPVAPHPNPALVGPHPNQALVACAPRPHLDLVAPRPHLALVALRPHLALVVPRRNPVPMSPCPHLALVAPRPHLALVVPRPNWPWWHLAQTRPRWHPHPNPALVGPRPNQALVACALAHTWTWWHPAHTWPWWHFAHTWPWWYLAETRSLCHPAHTWPWWHPAHTWPWWYPDQTGLGGTSPKHGPGGTPPKPGLGGTPPKPGPGCMCTSPTPGPGGTPPTPGPGGTSPTPGPGGTSPKPGPYVTLPTPGPGGTPPTPGPGGTPTKLALVAPRLNTAPVAPHPNPASVGPRPNQALVACGPRPHLDLVAPRPHLALICFESFKYSDTCMPQVALDVGRGRCGEKDRGMSEQARSKDPPPPGLTLSPPDDGNARGTPLPASPSVSPQNPPAAQAGGSGSGRDGPSTRVTRRLVPQAAPEEIRQEGKPVDVQSVVEEPGVYLLARYKSTIADQLKYARCQREDIKTMQDTNYQDVKIRNVVRYFTGDLDNSAMWVESGEQHQGTYGCPAGCDAPIKRFMDLGYCLLLQVKSLEDRRQLITSLPAGARRGSAPFKALNKDQLIQNLDATGYDCDLECNKPELESQLKQHLAGASHIPALLYDEQQSTMKAINLEQYEDSSLKKQPMASYEPNPTPSKNKAKKRWTKVEKGLQRGGGHPWGGVIPGKGGTPEEGGSPEVGAGREGGTPRYWDGEDVETEEWRLEDFIWCWCTNCKTVRECMCWYDLSEAKAKGNCGGNPQDARRQRNISSDPNLRPWKPDGKHKLFFKQAARLAAERNVTITVPHTCSEEEKDDDQGLTTQHSPSRE</sequence>
<feature type="region of interest" description="Disordered" evidence="1">
    <location>
        <begin position="422"/>
        <end position="489"/>
    </location>
</feature>
<feature type="compositionally biased region" description="Polar residues" evidence="1">
    <location>
        <begin position="876"/>
        <end position="886"/>
    </location>
</feature>
<name>A0A8J9W6E7_BRALA</name>
<evidence type="ECO:0000313" key="3">
    <source>
        <dbReference type="Proteomes" id="UP000838412"/>
    </source>
</evidence>
<feature type="region of interest" description="Disordered" evidence="1">
    <location>
        <begin position="699"/>
        <end position="771"/>
    </location>
</feature>
<protein>
    <submittedName>
        <fullName evidence="2">Hypp6132 protein</fullName>
    </submittedName>
</protein>
<evidence type="ECO:0000256" key="1">
    <source>
        <dbReference type="SAM" id="MobiDB-lite"/>
    </source>
</evidence>
<gene>
    <name evidence="2" type="primary">Hypp6132</name>
    <name evidence="2" type="ORF">BLAG_LOCUS4678</name>
</gene>
<accession>A0A8J9W6E7</accession>
<dbReference type="OrthoDB" id="5986221at2759"/>
<organism evidence="2 3">
    <name type="scientific">Branchiostoma lanceolatum</name>
    <name type="common">Common lancelet</name>
    <name type="synonym">Amphioxus lanceolatum</name>
    <dbReference type="NCBI Taxonomy" id="7740"/>
    <lineage>
        <taxon>Eukaryota</taxon>
        <taxon>Metazoa</taxon>
        <taxon>Chordata</taxon>
        <taxon>Cephalochordata</taxon>
        <taxon>Leptocardii</taxon>
        <taxon>Amphioxiformes</taxon>
        <taxon>Branchiostomatidae</taxon>
        <taxon>Branchiostoma</taxon>
    </lineage>
</organism>
<feature type="region of interest" description="Disordered" evidence="1">
    <location>
        <begin position="812"/>
        <end position="840"/>
    </location>
</feature>
<feature type="compositionally biased region" description="Pro residues" evidence="1">
    <location>
        <begin position="331"/>
        <end position="344"/>
    </location>
</feature>
<feature type="compositionally biased region" description="Pro residues" evidence="1">
    <location>
        <begin position="295"/>
        <end position="306"/>
    </location>
</feature>
<feature type="region of interest" description="Disordered" evidence="1">
    <location>
        <begin position="261"/>
        <end position="350"/>
    </location>
</feature>
<proteinExistence type="predicted"/>
<reference evidence="2" key="1">
    <citation type="submission" date="2022-01" db="EMBL/GenBank/DDBJ databases">
        <authorList>
            <person name="Braso-Vives M."/>
        </authorList>
    </citation>
    <scope>NUCLEOTIDE SEQUENCE</scope>
</reference>
<feature type="compositionally biased region" description="Basic and acidic residues" evidence="1">
    <location>
        <begin position="422"/>
        <end position="439"/>
    </location>
</feature>
<evidence type="ECO:0000313" key="2">
    <source>
        <dbReference type="EMBL" id="CAH1240861.1"/>
    </source>
</evidence>
<feature type="region of interest" description="Disordered" evidence="1">
    <location>
        <begin position="1"/>
        <end position="89"/>
    </location>
</feature>
<feature type="compositionally biased region" description="Pro residues" evidence="1">
    <location>
        <begin position="271"/>
        <end position="286"/>
    </location>
</feature>
<feature type="compositionally biased region" description="Low complexity" evidence="1">
    <location>
        <begin position="35"/>
        <end position="46"/>
    </location>
</feature>
<dbReference type="AlphaFoldDB" id="A0A8J9W6E7"/>
<feature type="compositionally biased region" description="Low complexity" evidence="1">
    <location>
        <begin position="319"/>
        <end position="330"/>
    </location>
</feature>
<feature type="region of interest" description="Disordered" evidence="1">
    <location>
        <begin position="862"/>
        <end position="886"/>
    </location>
</feature>
<dbReference type="Proteomes" id="UP000838412">
    <property type="component" value="Chromosome 11"/>
</dbReference>
<keyword evidence="3" id="KW-1185">Reference proteome</keyword>